<evidence type="ECO:0000256" key="5">
    <source>
        <dbReference type="SAM" id="MobiDB-lite"/>
    </source>
</evidence>
<feature type="compositionally biased region" description="Polar residues" evidence="5">
    <location>
        <begin position="515"/>
        <end position="533"/>
    </location>
</feature>
<feature type="domain" description="MYND-type" evidence="6">
    <location>
        <begin position="551"/>
        <end position="589"/>
    </location>
</feature>
<organism evidence="7 8">
    <name type="scientific">Diaporthe helianthi</name>
    <dbReference type="NCBI Taxonomy" id="158607"/>
    <lineage>
        <taxon>Eukaryota</taxon>
        <taxon>Fungi</taxon>
        <taxon>Dikarya</taxon>
        <taxon>Ascomycota</taxon>
        <taxon>Pezizomycotina</taxon>
        <taxon>Sordariomycetes</taxon>
        <taxon>Sordariomycetidae</taxon>
        <taxon>Diaporthales</taxon>
        <taxon>Diaporthaceae</taxon>
        <taxon>Diaporthe</taxon>
    </lineage>
</organism>
<gene>
    <name evidence="7" type="ORF">DHEL01_v210041</name>
</gene>
<protein>
    <recommendedName>
        <fullName evidence="6">MYND-type domain-containing protein</fullName>
    </recommendedName>
</protein>
<feature type="region of interest" description="Disordered" evidence="5">
    <location>
        <begin position="308"/>
        <end position="350"/>
    </location>
</feature>
<feature type="region of interest" description="Disordered" evidence="5">
    <location>
        <begin position="509"/>
        <end position="552"/>
    </location>
</feature>
<dbReference type="AlphaFoldDB" id="A0A2P5HMU2"/>
<evidence type="ECO:0000313" key="8">
    <source>
        <dbReference type="Proteomes" id="UP000094444"/>
    </source>
</evidence>
<dbReference type="STRING" id="158607.A0A2P5HMU2"/>
<feature type="compositionally biased region" description="Polar residues" evidence="5">
    <location>
        <begin position="389"/>
        <end position="398"/>
    </location>
</feature>
<dbReference type="InterPro" id="IPR002893">
    <property type="entry name" value="Znf_MYND"/>
</dbReference>
<dbReference type="OrthoDB" id="5231159at2759"/>
<dbReference type="Proteomes" id="UP000094444">
    <property type="component" value="Unassembled WGS sequence"/>
</dbReference>
<feature type="compositionally biased region" description="Basic and acidic residues" evidence="5">
    <location>
        <begin position="128"/>
        <end position="142"/>
    </location>
</feature>
<comment type="caution">
    <text evidence="7">The sequence shown here is derived from an EMBL/GenBank/DDBJ whole genome shotgun (WGS) entry which is preliminary data.</text>
</comment>
<dbReference type="Pfam" id="PF01753">
    <property type="entry name" value="zf-MYND"/>
    <property type="match status" value="1"/>
</dbReference>
<reference evidence="7" key="1">
    <citation type="submission" date="2017-09" db="EMBL/GenBank/DDBJ databases">
        <title>Polyketide synthases of a Diaporthe helianthi virulent isolate.</title>
        <authorList>
            <person name="Baroncelli R."/>
        </authorList>
    </citation>
    <scope>NUCLEOTIDE SEQUENCE [LARGE SCALE GENOMIC DNA]</scope>
    <source>
        <strain evidence="7">7/96</strain>
    </source>
</reference>
<keyword evidence="8" id="KW-1185">Reference proteome</keyword>
<name>A0A2P5HMU2_DIAHE</name>
<feature type="region of interest" description="Disordered" evidence="5">
    <location>
        <begin position="373"/>
        <end position="459"/>
    </location>
</feature>
<dbReference type="GO" id="GO:0008270">
    <property type="term" value="F:zinc ion binding"/>
    <property type="evidence" value="ECO:0007669"/>
    <property type="project" value="UniProtKB-KW"/>
</dbReference>
<evidence type="ECO:0000313" key="7">
    <source>
        <dbReference type="EMBL" id="POS71560.1"/>
    </source>
</evidence>
<keyword evidence="3" id="KW-0862">Zinc</keyword>
<evidence type="ECO:0000259" key="6">
    <source>
        <dbReference type="PROSITE" id="PS50865"/>
    </source>
</evidence>
<dbReference type="PROSITE" id="PS01360">
    <property type="entry name" value="ZF_MYND_1"/>
    <property type="match status" value="1"/>
</dbReference>
<evidence type="ECO:0000256" key="4">
    <source>
        <dbReference type="PROSITE-ProRule" id="PRU00134"/>
    </source>
</evidence>
<dbReference type="EMBL" id="MAVT02001233">
    <property type="protein sequence ID" value="POS71560.1"/>
    <property type="molecule type" value="Genomic_DNA"/>
</dbReference>
<feature type="compositionally biased region" description="Low complexity" evidence="5">
    <location>
        <begin position="38"/>
        <end position="73"/>
    </location>
</feature>
<dbReference type="SUPFAM" id="SSF144232">
    <property type="entry name" value="HIT/MYND zinc finger-like"/>
    <property type="match status" value="1"/>
</dbReference>
<dbReference type="Gene3D" id="6.10.140.2220">
    <property type="match status" value="1"/>
</dbReference>
<dbReference type="InParanoid" id="A0A2P5HMU2"/>
<keyword evidence="1" id="KW-0479">Metal-binding</keyword>
<keyword evidence="2 4" id="KW-0863">Zinc-finger</keyword>
<sequence length="691" mass="75357">MDTRSVVRSRRRSTRLTVHPTQGERAKPSTKHKKRVSGHSTSGNSSSSASRESSCPGADTNSKKSSSSPNSNPRAEEDKAANAMTKEATTDSDNGAVIPLFPNLPSSQANVPVTPRTEMELTTAPSKRPVDTPSEKATENRVRNKWVKTARGSIRLASDTPREAWNDNADTKLGDIHEGQNAPSAAASRRSTSMASMSPDMMDEETEVERLRSRRLVATSAEGPAPVTAASNEPREQELEMQRCAIKLTTDEGVPTHETVTHHDELPAHDGKADDALYHKQGHIKKAPPIPELLADIERIILSSPLAARDPANDRTNRTSSPTPAPAAEKRETTSILSRSRSLRRSSRSIDSPAIIGENLDLECVDSDSSHFDGAYDHGTQGQKKKTRVQQGKDTTSDPFEPRGTKRGAQELSDAEGNAPSPVTRQRRDMDNNHSTPEFELSSPNPIEAATSRDSFVVDDPNSEMFVDISEFARRSGEPPNPVTLGHMISNIPELDESESNSYIDSSIRARDGSYDSSSEWTASVSETTQGQDGSRESGPLQRPEEDKPTCGDCGRAPERYLVCAKCLVMIYCGKYCQLWNWPVHKLRCAAADEAVQEEVDVQEKYLGDTWDEALKMLKEENMAGGRVESVLLGEAVHHSPANPAFMGRGKPHGFGGVVNESSWSAARDPELTDRARAMSIRVAQATSGMQ</sequence>
<feature type="region of interest" description="Disordered" evidence="5">
    <location>
        <begin position="1"/>
        <end position="145"/>
    </location>
</feature>
<accession>A0A2P5HMU2</accession>
<evidence type="ECO:0000256" key="2">
    <source>
        <dbReference type="ARBA" id="ARBA00022771"/>
    </source>
</evidence>
<evidence type="ECO:0000256" key="1">
    <source>
        <dbReference type="ARBA" id="ARBA00022723"/>
    </source>
</evidence>
<feature type="region of interest" description="Disordered" evidence="5">
    <location>
        <begin position="157"/>
        <end position="202"/>
    </location>
</feature>
<dbReference type="PROSITE" id="PS50865">
    <property type="entry name" value="ZF_MYND_2"/>
    <property type="match status" value="1"/>
</dbReference>
<feature type="compositionally biased region" description="Basic and acidic residues" evidence="5">
    <location>
        <begin position="160"/>
        <end position="178"/>
    </location>
</feature>
<feature type="compositionally biased region" description="Low complexity" evidence="5">
    <location>
        <begin position="182"/>
        <end position="199"/>
    </location>
</feature>
<proteinExistence type="predicted"/>
<evidence type="ECO:0000256" key="3">
    <source>
        <dbReference type="ARBA" id="ARBA00022833"/>
    </source>
</evidence>
<feature type="compositionally biased region" description="Basic residues" evidence="5">
    <location>
        <begin position="28"/>
        <end position="37"/>
    </location>
</feature>